<sequence length="490" mass="51806">MTPCRVGWSLLRILLLLAASFHAATGGSIECVGALDQPCDSGLCYDAIHTVQGVITNGCATKELCIQTGCGLILAANGSELFMCCCENSLCNGKSRGLIQARFRMWKEGNYKSPPRVGHLMADEGRISTRQLQTNTSTPTESTDLSKSPSDEAEQGAVKRPVAASTAAPRELFETTAENVLSAADPKPVRSSPADTSITRPSSRRPEDGGRIEASHLGGPHVALPTPTSEPIVHSNADQPVDGNAIFVPNTPRFTPPIREEETSTATTPPRPTTTASRPSTTTSSTTTTTTTPATTTTPTTTTSTTPTTTAPTTTPVTYQSTTTTANIPLQTTKDDSTERDNAATPPALIHIASNHENDSTTSTPYATTTHQIDEENNDASTTTVEVLPTNLILEDDEKPQESESVTSHIQSSGNDVVDASTTASTTAHTPASFPWWIIGVLFLGALLLVFTVGAALIVIKERRSDSATLTGNVEEPQNVDPLLTHRSGD</sequence>
<dbReference type="WBParaSite" id="PSAMB.scaffold1381size32332.g12795.t1">
    <property type="protein sequence ID" value="PSAMB.scaffold1381size32332.g12795.t1"/>
    <property type="gene ID" value="PSAMB.scaffold1381size32332.g12795"/>
</dbReference>
<keyword evidence="2" id="KW-1133">Transmembrane helix</keyword>
<evidence type="ECO:0000313" key="5">
    <source>
        <dbReference type="WBParaSite" id="PSAMB.scaffold1381size32332.g12795.t1"/>
    </source>
</evidence>
<feature type="region of interest" description="Disordered" evidence="1">
    <location>
        <begin position="179"/>
        <end position="342"/>
    </location>
</feature>
<evidence type="ECO:0000256" key="3">
    <source>
        <dbReference type="SAM" id="SignalP"/>
    </source>
</evidence>
<keyword evidence="3" id="KW-0732">Signal</keyword>
<evidence type="ECO:0000313" key="4">
    <source>
        <dbReference type="Proteomes" id="UP000887566"/>
    </source>
</evidence>
<feature type="region of interest" description="Disordered" evidence="1">
    <location>
        <begin position="395"/>
        <end position="422"/>
    </location>
</feature>
<feature type="signal peptide" evidence="3">
    <location>
        <begin position="1"/>
        <end position="26"/>
    </location>
</feature>
<protein>
    <submittedName>
        <fullName evidence="5">Uncharacterized protein</fullName>
    </submittedName>
</protein>
<feature type="compositionally biased region" description="Polar residues" evidence="1">
    <location>
        <begin position="403"/>
        <end position="415"/>
    </location>
</feature>
<feature type="region of interest" description="Disordered" evidence="1">
    <location>
        <begin position="471"/>
        <end position="490"/>
    </location>
</feature>
<keyword evidence="2" id="KW-0812">Transmembrane</keyword>
<dbReference type="InterPro" id="IPR045860">
    <property type="entry name" value="Snake_toxin-like_sf"/>
</dbReference>
<organism evidence="4 5">
    <name type="scientific">Plectus sambesii</name>
    <dbReference type="NCBI Taxonomy" id="2011161"/>
    <lineage>
        <taxon>Eukaryota</taxon>
        <taxon>Metazoa</taxon>
        <taxon>Ecdysozoa</taxon>
        <taxon>Nematoda</taxon>
        <taxon>Chromadorea</taxon>
        <taxon>Plectida</taxon>
        <taxon>Plectina</taxon>
        <taxon>Plectoidea</taxon>
        <taxon>Plectidae</taxon>
        <taxon>Plectus</taxon>
    </lineage>
</organism>
<dbReference type="Proteomes" id="UP000887566">
    <property type="component" value="Unplaced"/>
</dbReference>
<feature type="region of interest" description="Disordered" evidence="1">
    <location>
        <begin position="129"/>
        <end position="166"/>
    </location>
</feature>
<reference evidence="5" key="1">
    <citation type="submission" date="2022-11" db="UniProtKB">
        <authorList>
            <consortium name="WormBaseParasite"/>
        </authorList>
    </citation>
    <scope>IDENTIFICATION</scope>
</reference>
<evidence type="ECO:0000256" key="1">
    <source>
        <dbReference type="SAM" id="MobiDB-lite"/>
    </source>
</evidence>
<name>A0A914V1G6_9BILA</name>
<feature type="transmembrane region" description="Helical" evidence="2">
    <location>
        <begin position="434"/>
        <end position="460"/>
    </location>
</feature>
<feature type="compositionally biased region" description="Polar residues" evidence="1">
    <location>
        <begin position="129"/>
        <end position="148"/>
    </location>
</feature>
<dbReference type="AlphaFoldDB" id="A0A914V1G6"/>
<feature type="compositionally biased region" description="Basic and acidic residues" evidence="1">
    <location>
        <begin position="204"/>
        <end position="214"/>
    </location>
</feature>
<feature type="chain" id="PRO_5037057143" evidence="3">
    <location>
        <begin position="27"/>
        <end position="490"/>
    </location>
</feature>
<feature type="compositionally biased region" description="Low complexity" evidence="1">
    <location>
        <begin position="264"/>
        <end position="326"/>
    </location>
</feature>
<keyword evidence="4" id="KW-1185">Reference proteome</keyword>
<dbReference type="SUPFAM" id="SSF57302">
    <property type="entry name" value="Snake toxin-like"/>
    <property type="match status" value="1"/>
</dbReference>
<feature type="compositionally biased region" description="Basic and acidic residues" evidence="1">
    <location>
        <begin position="333"/>
        <end position="342"/>
    </location>
</feature>
<evidence type="ECO:0000256" key="2">
    <source>
        <dbReference type="SAM" id="Phobius"/>
    </source>
</evidence>
<accession>A0A914V1G6</accession>
<keyword evidence="2" id="KW-0472">Membrane</keyword>
<proteinExistence type="predicted"/>